<keyword evidence="5" id="KW-0479">Metal-binding</keyword>
<dbReference type="OrthoDB" id="9784466at2"/>
<evidence type="ECO:0000313" key="12">
    <source>
        <dbReference type="Proteomes" id="UP000198611"/>
    </source>
</evidence>
<dbReference type="NCBIfam" id="TIGR01488">
    <property type="entry name" value="HAD-SF-IB"/>
    <property type="match status" value="1"/>
</dbReference>
<dbReference type="GO" id="GO:0004401">
    <property type="term" value="F:histidinol-phosphatase activity"/>
    <property type="evidence" value="ECO:0007669"/>
    <property type="project" value="UniProtKB-EC"/>
</dbReference>
<dbReference type="Gene3D" id="1.20.1440.100">
    <property type="entry name" value="SG protein - dephosphorylation function"/>
    <property type="match status" value="1"/>
</dbReference>
<dbReference type="NCBIfam" id="TIGR01490">
    <property type="entry name" value="HAD-SF-IB-hyp1"/>
    <property type="match status" value="1"/>
</dbReference>
<evidence type="ECO:0000256" key="7">
    <source>
        <dbReference type="ARBA" id="ARBA00022842"/>
    </source>
</evidence>
<organism evidence="11 12">
    <name type="scientific">Thiohalospira halophila DSM 15071</name>
    <dbReference type="NCBI Taxonomy" id="1123397"/>
    <lineage>
        <taxon>Bacteria</taxon>
        <taxon>Pseudomonadati</taxon>
        <taxon>Pseudomonadota</taxon>
        <taxon>Gammaproteobacteria</taxon>
        <taxon>Thiohalospirales</taxon>
        <taxon>Thiohalospiraceae</taxon>
        <taxon>Thiohalospira</taxon>
    </lineage>
</organism>
<dbReference type="CDD" id="cd02612">
    <property type="entry name" value="HAD_PGPPase"/>
    <property type="match status" value="1"/>
</dbReference>
<accession>A0A1I1SPK8</accession>
<evidence type="ECO:0000256" key="5">
    <source>
        <dbReference type="ARBA" id="ARBA00022723"/>
    </source>
</evidence>
<dbReference type="SUPFAM" id="SSF56784">
    <property type="entry name" value="HAD-like"/>
    <property type="match status" value="1"/>
</dbReference>
<dbReference type="GO" id="GO:0046872">
    <property type="term" value="F:metal ion binding"/>
    <property type="evidence" value="ECO:0007669"/>
    <property type="project" value="UniProtKB-KW"/>
</dbReference>
<comment type="pathway">
    <text evidence="1">Amino-acid biosynthesis; L-histidine biosynthesis; L-histidine from 5-phospho-alpha-D-ribose 1-diphosphate: step 8/9.</text>
</comment>
<evidence type="ECO:0000313" key="11">
    <source>
        <dbReference type="EMBL" id="SFD48409.1"/>
    </source>
</evidence>
<evidence type="ECO:0000256" key="8">
    <source>
        <dbReference type="ARBA" id="ARBA00033209"/>
    </source>
</evidence>
<dbReference type="Gene3D" id="3.40.50.1000">
    <property type="entry name" value="HAD superfamily/HAD-like"/>
    <property type="match status" value="1"/>
</dbReference>
<dbReference type="Pfam" id="PF12710">
    <property type="entry name" value="HAD"/>
    <property type="match status" value="1"/>
</dbReference>
<keyword evidence="12" id="KW-1185">Reference proteome</keyword>
<evidence type="ECO:0000256" key="2">
    <source>
        <dbReference type="ARBA" id="ARBA00009184"/>
    </source>
</evidence>
<evidence type="ECO:0000256" key="4">
    <source>
        <dbReference type="ARBA" id="ARBA00021697"/>
    </source>
</evidence>
<evidence type="ECO:0000256" key="9">
    <source>
        <dbReference type="ARBA" id="ARBA00052092"/>
    </source>
</evidence>
<protein>
    <recommendedName>
        <fullName evidence="4">Histidinol-phosphatase</fullName>
        <ecNumber evidence="3">3.1.3.15</ecNumber>
    </recommendedName>
    <alternativeName>
        <fullName evidence="8">Histidinol-phosphate phosphatase</fullName>
    </alternativeName>
</protein>
<dbReference type="InterPro" id="IPR036412">
    <property type="entry name" value="HAD-like_sf"/>
</dbReference>
<keyword evidence="6 11" id="KW-0378">Hydrolase</keyword>
<dbReference type="PANTHER" id="PTHR43344">
    <property type="entry name" value="PHOSPHOSERINE PHOSPHATASE"/>
    <property type="match status" value="1"/>
</dbReference>
<dbReference type="RefSeq" id="WP_093428394.1">
    <property type="nucleotide sequence ID" value="NZ_FOMJ01000005.1"/>
</dbReference>
<comment type="function">
    <text evidence="10">Catalyzes the dephosphorylation of histidinol-phosphate to histidinol, the direct precursor of histidine.</text>
</comment>
<evidence type="ECO:0000256" key="10">
    <source>
        <dbReference type="ARBA" id="ARBA00053547"/>
    </source>
</evidence>
<dbReference type="STRING" id="1123397.SAMN05660831_01757"/>
<dbReference type="Proteomes" id="UP000198611">
    <property type="component" value="Unassembled WGS sequence"/>
</dbReference>
<keyword evidence="7" id="KW-0460">Magnesium</keyword>
<comment type="catalytic activity">
    <reaction evidence="9">
        <text>L-histidinol phosphate + H2O = L-histidinol + phosphate</text>
        <dbReference type="Rhea" id="RHEA:14465"/>
        <dbReference type="ChEBI" id="CHEBI:15377"/>
        <dbReference type="ChEBI" id="CHEBI:43474"/>
        <dbReference type="ChEBI" id="CHEBI:57699"/>
        <dbReference type="ChEBI" id="CHEBI:57980"/>
        <dbReference type="EC" id="3.1.3.15"/>
    </reaction>
    <physiologicalReaction direction="left-to-right" evidence="9">
        <dbReference type="Rhea" id="RHEA:14466"/>
    </physiologicalReaction>
</comment>
<sequence>MALALFDLDNTLLAGDSDHEWGNFLADRGLVDAEEYRRANDAFYAEYQAGTLDIFAFLRFALEPLTRYPLDRLLAWRGEFLAERIHPLVLPAARRLVEEHRAAGDTPVIITATHSFVTAPIAELFGVEALIATEPEFVEGRYTGEVAGTPCFQEGKVTRLREWLTEHGETLAHSHFYSDSRNDLPLLEQVTYPVAVDPDPALAETARHREWPVRTLRAGDRLQPLDEADG</sequence>
<gene>
    <name evidence="11" type="ORF">SAMN05660831_01757</name>
</gene>
<evidence type="ECO:0000256" key="3">
    <source>
        <dbReference type="ARBA" id="ARBA00013085"/>
    </source>
</evidence>
<dbReference type="EMBL" id="FOMJ01000005">
    <property type="protein sequence ID" value="SFD48409.1"/>
    <property type="molecule type" value="Genomic_DNA"/>
</dbReference>
<name>A0A1I1SPK8_9GAMM</name>
<dbReference type="InterPro" id="IPR023214">
    <property type="entry name" value="HAD_sf"/>
</dbReference>
<evidence type="ECO:0000256" key="1">
    <source>
        <dbReference type="ARBA" id="ARBA00004970"/>
    </source>
</evidence>
<comment type="similarity">
    <text evidence="2">Belongs to the HAD-like hydrolase superfamily. SerB family.</text>
</comment>
<dbReference type="PANTHER" id="PTHR43344:SF13">
    <property type="entry name" value="PHOSPHATASE RV3661-RELATED"/>
    <property type="match status" value="1"/>
</dbReference>
<dbReference type="FunFam" id="3.40.50.1000:FF:000025">
    <property type="entry name" value="HAD hydrolase, family IB"/>
    <property type="match status" value="1"/>
</dbReference>
<dbReference type="AlphaFoldDB" id="A0A1I1SPK8"/>
<dbReference type="InterPro" id="IPR050582">
    <property type="entry name" value="HAD-like_SerB"/>
</dbReference>
<proteinExistence type="inferred from homology"/>
<reference evidence="11 12" key="1">
    <citation type="submission" date="2016-10" db="EMBL/GenBank/DDBJ databases">
        <authorList>
            <person name="de Groot N.N."/>
        </authorList>
    </citation>
    <scope>NUCLEOTIDE SEQUENCE [LARGE SCALE GENOMIC DNA]</scope>
    <source>
        <strain evidence="11 12">HL3</strain>
    </source>
</reference>
<evidence type="ECO:0000256" key="6">
    <source>
        <dbReference type="ARBA" id="ARBA00022801"/>
    </source>
</evidence>
<dbReference type="EC" id="3.1.3.15" evidence="3"/>
<dbReference type="InterPro" id="IPR006385">
    <property type="entry name" value="HAD_hydro_SerB1"/>
</dbReference>